<protein>
    <submittedName>
        <fullName evidence="1">Uncharacterized protein</fullName>
    </submittedName>
</protein>
<evidence type="ECO:0000313" key="2">
    <source>
        <dbReference type="Proteomes" id="UP000800041"/>
    </source>
</evidence>
<dbReference type="Proteomes" id="UP000800041">
    <property type="component" value="Unassembled WGS sequence"/>
</dbReference>
<keyword evidence="2" id="KW-1185">Reference proteome</keyword>
<dbReference type="EMBL" id="ML977161">
    <property type="protein sequence ID" value="KAF1985645.1"/>
    <property type="molecule type" value="Genomic_DNA"/>
</dbReference>
<gene>
    <name evidence="1" type="ORF">K402DRAFT_105418</name>
</gene>
<accession>A0A6G1GXI6</accession>
<proteinExistence type="predicted"/>
<dbReference type="AlphaFoldDB" id="A0A6G1GXI6"/>
<evidence type="ECO:0000313" key="1">
    <source>
        <dbReference type="EMBL" id="KAF1985645.1"/>
    </source>
</evidence>
<organism evidence="1 2">
    <name type="scientific">Aulographum hederae CBS 113979</name>
    <dbReference type="NCBI Taxonomy" id="1176131"/>
    <lineage>
        <taxon>Eukaryota</taxon>
        <taxon>Fungi</taxon>
        <taxon>Dikarya</taxon>
        <taxon>Ascomycota</taxon>
        <taxon>Pezizomycotina</taxon>
        <taxon>Dothideomycetes</taxon>
        <taxon>Pleosporomycetidae</taxon>
        <taxon>Aulographales</taxon>
        <taxon>Aulographaceae</taxon>
    </lineage>
</organism>
<sequence length="73" mass="8094">MPRAVLISVALCWEGRKWRERVMREERGRWRRGPQIALVSASMAVAAVSQVSEGDWIEDSGSESSSSSSSVEL</sequence>
<name>A0A6G1GXI6_9PEZI</name>
<reference evidence="1" key="1">
    <citation type="journal article" date="2020" name="Stud. Mycol.">
        <title>101 Dothideomycetes genomes: a test case for predicting lifestyles and emergence of pathogens.</title>
        <authorList>
            <person name="Haridas S."/>
            <person name="Albert R."/>
            <person name="Binder M."/>
            <person name="Bloem J."/>
            <person name="Labutti K."/>
            <person name="Salamov A."/>
            <person name="Andreopoulos B."/>
            <person name="Baker S."/>
            <person name="Barry K."/>
            <person name="Bills G."/>
            <person name="Bluhm B."/>
            <person name="Cannon C."/>
            <person name="Castanera R."/>
            <person name="Culley D."/>
            <person name="Daum C."/>
            <person name="Ezra D."/>
            <person name="Gonzalez J."/>
            <person name="Henrissat B."/>
            <person name="Kuo A."/>
            <person name="Liang C."/>
            <person name="Lipzen A."/>
            <person name="Lutzoni F."/>
            <person name="Magnuson J."/>
            <person name="Mondo S."/>
            <person name="Nolan M."/>
            <person name="Ohm R."/>
            <person name="Pangilinan J."/>
            <person name="Park H.-J."/>
            <person name="Ramirez L."/>
            <person name="Alfaro M."/>
            <person name="Sun H."/>
            <person name="Tritt A."/>
            <person name="Yoshinaga Y."/>
            <person name="Zwiers L.-H."/>
            <person name="Turgeon B."/>
            <person name="Goodwin S."/>
            <person name="Spatafora J."/>
            <person name="Crous P."/>
            <person name="Grigoriev I."/>
        </authorList>
    </citation>
    <scope>NUCLEOTIDE SEQUENCE</scope>
    <source>
        <strain evidence="1">CBS 113979</strain>
    </source>
</reference>